<keyword evidence="6" id="KW-0732">Signal</keyword>
<keyword evidence="3" id="KW-0378">Hydrolase</keyword>
<evidence type="ECO:0000256" key="2">
    <source>
        <dbReference type="ARBA" id="ARBA00022670"/>
    </source>
</evidence>
<evidence type="ECO:0008006" key="9">
    <source>
        <dbReference type="Google" id="ProtNLM"/>
    </source>
</evidence>
<evidence type="ECO:0000256" key="6">
    <source>
        <dbReference type="SAM" id="SignalP"/>
    </source>
</evidence>
<feature type="signal peptide" evidence="6">
    <location>
        <begin position="1"/>
        <end position="21"/>
    </location>
</feature>
<organism evidence="7 8">
    <name type="scientific">Streptomyces synnematoformans</name>
    <dbReference type="NCBI Taxonomy" id="415721"/>
    <lineage>
        <taxon>Bacteria</taxon>
        <taxon>Bacillati</taxon>
        <taxon>Actinomycetota</taxon>
        <taxon>Actinomycetes</taxon>
        <taxon>Kitasatosporales</taxon>
        <taxon>Streptomycetaceae</taxon>
        <taxon>Streptomyces</taxon>
    </lineage>
</organism>
<dbReference type="Proteomes" id="UP001500443">
    <property type="component" value="Unassembled WGS sequence"/>
</dbReference>
<evidence type="ECO:0000256" key="1">
    <source>
        <dbReference type="ARBA" id="ARBA00007664"/>
    </source>
</evidence>
<dbReference type="InterPro" id="IPR009003">
    <property type="entry name" value="Peptidase_S1_PA"/>
</dbReference>
<evidence type="ECO:0000313" key="7">
    <source>
        <dbReference type="EMBL" id="GAA2137561.1"/>
    </source>
</evidence>
<protein>
    <recommendedName>
        <fullName evidence="9">Streptogrisin B</fullName>
    </recommendedName>
</protein>
<proteinExistence type="inferred from homology"/>
<gene>
    <name evidence="7" type="ORF">GCM10009802_46720</name>
</gene>
<reference evidence="7 8" key="1">
    <citation type="journal article" date="2019" name="Int. J. Syst. Evol. Microbiol.">
        <title>The Global Catalogue of Microorganisms (GCM) 10K type strain sequencing project: providing services to taxonomists for standard genome sequencing and annotation.</title>
        <authorList>
            <consortium name="The Broad Institute Genomics Platform"/>
            <consortium name="The Broad Institute Genome Sequencing Center for Infectious Disease"/>
            <person name="Wu L."/>
            <person name="Ma J."/>
        </authorList>
    </citation>
    <scope>NUCLEOTIDE SEQUENCE [LARGE SCALE GENOMIC DNA]</scope>
    <source>
        <strain evidence="7 8">JCM 15481</strain>
    </source>
</reference>
<keyword evidence="8" id="KW-1185">Reference proteome</keyword>
<keyword evidence="4" id="KW-0720">Serine protease</keyword>
<keyword evidence="5" id="KW-1015">Disulfide bond</keyword>
<name>A0ABN2Z6K4_9ACTN</name>
<evidence type="ECO:0000313" key="8">
    <source>
        <dbReference type="Proteomes" id="UP001500443"/>
    </source>
</evidence>
<evidence type="ECO:0000256" key="3">
    <source>
        <dbReference type="ARBA" id="ARBA00022801"/>
    </source>
</evidence>
<dbReference type="InterPro" id="IPR043504">
    <property type="entry name" value="Peptidase_S1_PA_chymotrypsin"/>
</dbReference>
<dbReference type="InterPro" id="IPR001316">
    <property type="entry name" value="Pept_S1A_streptogrisin"/>
</dbReference>
<dbReference type="EMBL" id="BAAAPF010000186">
    <property type="protein sequence ID" value="GAA2137561.1"/>
    <property type="molecule type" value="Genomic_DNA"/>
</dbReference>
<keyword evidence="2" id="KW-0645">Protease</keyword>
<dbReference type="SUPFAM" id="SSF50494">
    <property type="entry name" value="Trypsin-like serine proteases"/>
    <property type="match status" value="1"/>
</dbReference>
<dbReference type="CDD" id="cd21112">
    <property type="entry name" value="alphaLP-like"/>
    <property type="match status" value="1"/>
</dbReference>
<dbReference type="Gene3D" id="2.40.10.10">
    <property type="entry name" value="Trypsin-like serine proteases"/>
    <property type="match status" value="2"/>
</dbReference>
<accession>A0ABN2Z6K4</accession>
<dbReference type="PRINTS" id="PR00861">
    <property type="entry name" value="ALYTICPTASE"/>
</dbReference>
<comment type="caution">
    <text evidence="7">The sequence shown here is derived from an EMBL/GenBank/DDBJ whole genome shotgun (WGS) entry which is preliminary data.</text>
</comment>
<feature type="chain" id="PRO_5045783199" description="Streptogrisin B" evidence="6">
    <location>
        <begin position="22"/>
        <end position="218"/>
    </location>
</feature>
<evidence type="ECO:0000256" key="4">
    <source>
        <dbReference type="ARBA" id="ARBA00022825"/>
    </source>
</evidence>
<sequence>MVLAAALLAVLTALAPPAAGAQERAVRGGDTLHGSSGVSCRVAFNAGRDGERYALMSGRCARDAGPVWYYGDAGTSVEIGRTDHVYFPGTDFAVIHYTNPDFTYPSELSTGTGQPIAITRAAYPTIGAEVCHADGSTGVHCGLVTSMSVAISYPEGVVHDLFQSSACTEPGAAGGGPGHHGGTALGIIVSANGSCPVGGTTYYQPVASALQTAGLSLY</sequence>
<evidence type="ECO:0000256" key="5">
    <source>
        <dbReference type="ARBA" id="ARBA00023157"/>
    </source>
</evidence>
<comment type="similarity">
    <text evidence="1">Belongs to the peptidase S1 family.</text>
</comment>